<evidence type="ECO:0000313" key="3">
    <source>
        <dbReference type="WBParaSite" id="ACRNAN_scaffold1462.g12411.t1"/>
    </source>
</evidence>
<dbReference type="WBParaSite" id="ACRNAN_scaffold1462.g12411.t1">
    <property type="protein sequence ID" value="ACRNAN_scaffold1462.g12411.t1"/>
    <property type="gene ID" value="ACRNAN_scaffold1462.g12411"/>
</dbReference>
<accession>A0A914CU20</accession>
<feature type="chain" id="PRO_5037862372" evidence="1">
    <location>
        <begin position="17"/>
        <end position="241"/>
    </location>
</feature>
<reference evidence="3" key="1">
    <citation type="submission" date="2022-11" db="UniProtKB">
        <authorList>
            <consortium name="WormBaseParasite"/>
        </authorList>
    </citation>
    <scope>IDENTIFICATION</scope>
</reference>
<organism evidence="2 3">
    <name type="scientific">Acrobeloides nanus</name>
    <dbReference type="NCBI Taxonomy" id="290746"/>
    <lineage>
        <taxon>Eukaryota</taxon>
        <taxon>Metazoa</taxon>
        <taxon>Ecdysozoa</taxon>
        <taxon>Nematoda</taxon>
        <taxon>Chromadorea</taxon>
        <taxon>Rhabditida</taxon>
        <taxon>Tylenchina</taxon>
        <taxon>Cephalobomorpha</taxon>
        <taxon>Cephaloboidea</taxon>
        <taxon>Cephalobidae</taxon>
        <taxon>Acrobeloides</taxon>
    </lineage>
</organism>
<keyword evidence="1" id="KW-0732">Signal</keyword>
<name>A0A914CU20_9BILA</name>
<sequence>MLSIFFLLFIMKMSFAATLPEKCDCRDWYGNCRSQSENWIDDDTWAYSCMNNNGEPATFMGCQDAKVQQNGRKIPVGMNQTIKGFWYSCDANEFRLKYQKESRCNVNGSDHHVGEEFRDGIFHWLCLETGRWVKGCYYQNETKDWILLKIGETGYNGLVQHTCDRYKDNPGVVQYYAVIRSDVPHKSPTNKGTNQNLPEFIDNRLKEEPIKWLHENVKTFIATDEDFSAKIRYLPASWNRP</sequence>
<dbReference type="AlphaFoldDB" id="A0A914CU20"/>
<protein>
    <submittedName>
        <fullName evidence="3">Uncharacterized protein</fullName>
    </submittedName>
</protein>
<evidence type="ECO:0000256" key="1">
    <source>
        <dbReference type="SAM" id="SignalP"/>
    </source>
</evidence>
<feature type="signal peptide" evidence="1">
    <location>
        <begin position="1"/>
        <end position="16"/>
    </location>
</feature>
<proteinExistence type="predicted"/>
<evidence type="ECO:0000313" key="2">
    <source>
        <dbReference type="Proteomes" id="UP000887540"/>
    </source>
</evidence>
<dbReference type="Proteomes" id="UP000887540">
    <property type="component" value="Unplaced"/>
</dbReference>
<keyword evidence="2" id="KW-1185">Reference proteome</keyword>